<gene>
    <name evidence="2" type="ORF">CYFUS_003815</name>
</gene>
<name>A0A250J4S5_9BACT</name>
<dbReference type="KEGG" id="cfus:CYFUS_003815"/>
<evidence type="ECO:0000313" key="2">
    <source>
        <dbReference type="EMBL" id="ATB38381.1"/>
    </source>
</evidence>
<dbReference type="EMBL" id="CP022098">
    <property type="protein sequence ID" value="ATB38381.1"/>
    <property type="molecule type" value="Genomic_DNA"/>
</dbReference>
<evidence type="ECO:0008006" key="4">
    <source>
        <dbReference type="Google" id="ProtNLM"/>
    </source>
</evidence>
<evidence type="ECO:0000256" key="1">
    <source>
        <dbReference type="SAM" id="SignalP"/>
    </source>
</evidence>
<sequence>MMKTLKMGFFGLALGALGAVAFPAHEAAAQSTGTPATPAQQIGCCSYCNPQFQGCFNSAGSDMVKLTTCHLQRNICEQSCNRTC</sequence>
<dbReference type="Proteomes" id="UP000217257">
    <property type="component" value="Chromosome"/>
</dbReference>
<reference evidence="2 3" key="1">
    <citation type="submission" date="2017-06" db="EMBL/GenBank/DDBJ databases">
        <title>Sequencing and comparative analysis of myxobacterial genomes.</title>
        <authorList>
            <person name="Rupp O."/>
            <person name="Goesmann A."/>
            <person name="Sogaard-Andersen L."/>
        </authorList>
    </citation>
    <scope>NUCLEOTIDE SEQUENCE [LARGE SCALE GENOMIC DNA]</scope>
    <source>
        <strain evidence="2 3">DSM 52655</strain>
    </source>
</reference>
<feature type="signal peptide" evidence="1">
    <location>
        <begin position="1"/>
        <end position="21"/>
    </location>
</feature>
<dbReference type="RefSeq" id="WP_095986562.1">
    <property type="nucleotide sequence ID" value="NZ_CP022098.1"/>
</dbReference>
<dbReference type="AlphaFoldDB" id="A0A250J4S5"/>
<accession>A0A250J4S5</accession>
<proteinExistence type="predicted"/>
<protein>
    <recommendedName>
        <fullName evidence="4">Lipoprotein</fullName>
    </recommendedName>
</protein>
<organism evidence="2 3">
    <name type="scientific">Cystobacter fuscus</name>
    <dbReference type="NCBI Taxonomy" id="43"/>
    <lineage>
        <taxon>Bacteria</taxon>
        <taxon>Pseudomonadati</taxon>
        <taxon>Myxococcota</taxon>
        <taxon>Myxococcia</taxon>
        <taxon>Myxococcales</taxon>
        <taxon>Cystobacterineae</taxon>
        <taxon>Archangiaceae</taxon>
        <taxon>Cystobacter</taxon>
    </lineage>
</organism>
<evidence type="ECO:0000313" key="3">
    <source>
        <dbReference type="Proteomes" id="UP000217257"/>
    </source>
</evidence>
<feature type="chain" id="PRO_5012015669" description="Lipoprotein" evidence="1">
    <location>
        <begin position="22"/>
        <end position="84"/>
    </location>
</feature>
<keyword evidence="1" id="KW-0732">Signal</keyword>